<gene>
    <name evidence="8" type="ORF">OIK44_18250</name>
</gene>
<reference evidence="8 9" key="1">
    <citation type="submission" date="2022-10" db="EMBL/GenBank/DDBJ databases">
        <title>Janthinobacterium sp. hw3 Genome sequencing.</title>
        <authorList>
            <person name="Park S."/>
        </authorList>
    </citation>
    <scope>NUCLEOTIDE SEQUENCE [LARGE SCALE GENOMIC DNA]</scope>
    <source>
        <strain evidence="9">hw3</strain>
    </source>
</reference>
<dbReference type="PANTHER" id="PTHR33452">
    <property type="entry name" value="OXIDOREDUCTASE CATD-RELATED"/>
    <property type="match status" value="1"/>
</dbReference>
<evidence type="ECO:0000256" key="1">
    <source>
        <dbReference type="ARBA" id="ARBA00004651"/>
    </source>
</evidence>
<keyword evidence="5 7" id="KW-1133">Transmembrane helix</keyword>
<evidence type="ECO:0000313" key="8">
    <source>
        <dbReference type="EMBL" id="MDC8759528.1"/>
    </source>
</evidence>
<dbReference type="EMBL" id="JAQQXR010000007">
    <property type="protein sequence ID" value="MDC8759528.1"/>
    <property type="molecule type" value="Genomic_DNA"/>
</dbReference>
<comment type="similarity">
    <text evidence="2">Belongs to the DoxX family.</text>
</comment>
<feature type="transmembrane region" description="Helical" evidence="7">
    <location>
        <begin position="75"/>
        <end position="95"/>
    </location>
</feature>
<protein>
    <submittedName>
        <fullName evidence="8">DoxX family protein</fullName>
    </submittedName>
</protein>
<accession>A0ABT5K3G8</accession>
<feature type="transmembrane region" description="Helical" evidence="7">
    <location>
        <begin position="107"/>
        <end position="127"/>
    </location>
</feature>
<dbReference type="Pfam" id="PF07681">
    <property type="entry name" value="DoxX"/>
    <property type="match status" value="1"/>
</dbReference>
<evidence type="ECO:0000256" key="6">
    <source>
        <dbReference type="ARBA" id="ARBA00023136"/>
    </source>
</evidence>
<comment type="caution">
    <text evidence="8">The sequence shown here is derived from an EMBL/GenBank/DDBJ whole genome shotgun (WGS) entry which is preliminary data.</text>
</comment>
<sequence length="140" mass="14055">MNTTTTAQTSLPTIGRILMAAIFLISGVGKIAAPAATIGYIGAMGLPFPTLALLGAIAVEIGGGLALALGLQTRLTALALAAFSIVTGLAFHHAIGDQNQMIHLLKNFAMAGGLLQVVAFGAGAYSLDNRKAAPALSRAA</sequence>
<keyword evidence="4 7" id="KW-0812">Transmembrane</keyword>
<proteinExistence type="inferred from homology"/>
<dbReference type="InterPro" id="IPR032808">
    <property type="entry name" value="DoxX"/>
</dbReference>
<name>A0ABT5K3G8_9BURK</name>
<dbReference type="Proteomes" id="UP001221208">
    <property type="component" value="Unassembled WGS sequence"/>
</dbReference>
<evidence type="ECO:0000256" key="7">
    <source>
        <dbReference type="SAM" id="Phobius"/>
    </source>
</evidence>
<evidence type="ECO:0000313" key="9">
    <source>
        <dbReference type="Proteomes" id="UP001221208"/>
    </source>
</evidence>
<dbReference type="InterPro" id="IPR051907">
    <property type="entry name" value="DoxX-like_oxidoreductase"/>
</dbReference>
<evidence type="ECO:0000256" key="2">
    <source>
        <dbReference type="ARBA" id="ARBA00006679"/>
    </source>
</evidence>
<dbReference type="PANTHER" id="PTHR33452:SF1">
    <property type="entry name" value="INNER MEMBRANE PROTEIN YPHA-RELATED"/>
    <property type="match status" value="1"/>
</dbReference>
<comment type="subcellular location">
    <subcellularLocation>
        <location evidence="1">Cell membrane</location>
        <topology evidence="1">Multi-pass membrane protein</topology>
    </subcellularLocation>
</comment>
<keyword evidence="9" id="KW-1185">Reference proteome</keyword>
<dbReference type="RefSeq" id="WP_273672743.1">
    <property type="nucleotide sequence ID" value="NZ_JAQQXR010000007.1"/>
</dbReference>
<evidence type="ECO:0000256" key="4">
    <source>
        <dbReference type="ARBA" id="ARBA00022692"/>
    </source>
</evidence>
<feature type="transmembrane region" description="Helical" evidence="7">
    <location>
        <begin position="17"/>
        <end position="42"/>
    </location>
</feature>
<organism evidence="8 9">
    <name type="scientific">Janthinobacterium fluminis</name>
    <dbReference type="NCBI Taxonomy" id="2987524"/>
    <lineage>
        <taxon>Bacteria</taxon>
        <taxon>Pseudomonadati</taxon>
        <taxon>Pseudomonadota</taxon>
        <taxon>Betaproteobacteria</taxon>
        <taxon>Burkholderiales</taxon>
        <taxon>Oxalobacteraceae</taxon>
        <taxon>Janthinobacterium</taxon>
    </lineage>
</organism>
<keyword evidence="3" id="KW-1003">Cell membrane</keyword>
<feature type="transmembrane region" description="Helical" evidence="7">
    <location>
        <begin position="48"/>
        <end position="68"/>
    </location>
</feature>
<evidence type="ECO:0000256" key="3">
    <source>
        <dbReference type="ARBA" id="ARBA00022475"/>
    </source>
</evidence>
<evidence type="ECO:0000256" key="5">
    <source>
        <dbReference type="ARBA" id="ARBA00022989"/>
    </source>
</evidence>
<keyword evidence="6 7" id="KW-0472">Membrane</keyword>